<comment type="similarity">
    <text evidence="1">Belongs to the class-II aminoacyl-tRNA synthetase family.</text>
</comment>
<feature type="non-terminal residue" evidence="9">
    <location>
        <position position="1"/>
    </location>
</feature>
<keyword evidence="7 9" id="KW-0030">Aminoacyl-tRNA synthetase</keyword>
<name>T1BGJ4_9ZZZZ</name>
<evidence type="ECO:0000256" key="6">
    <source>
        <dbReference type="ARBA" id="ARBA00022917"/>
    </source>
</evidence>
<evidence type="ECO:0000256" key="2">
    <source>
        <dbReference type="ARBA" id="ARBA00012829"/>
    </source>
</evidence>
<reference evidence="9" key="1">
    <citation type="submission" date="2013-08" db="EMBL/GenBank/DDBJ databases">
        <authorList>
            <person name="Mendez C."/>
            <person name="Richter M."/>
            <person name="Ferrer M."/>
            <person name="Sanchez J."/>
        </authorList>
    </citation>
    <scope>NUCLEOTIDE SEQUENCE</scope>
</reference>
<keyword evidence="6" id="KW-0648">Protein biosynthesis</keyword>
<dbReference type="InterPro" id="IPR015944">
    <property type="entry name" value="Gly-tRNA-synth_bsu"/>
</dbReference>
<evidence type="ECO:0000256" key="8">
    <source>
        <dbReference type="ARBA" id="ARBA00047937"/>
    </source>
</evidence>
<sequence>EQVNAAAGPLGGRPVIGAALLDEVTALLEWPVALAGRFEERFLQLPREVLISTLEDHQRYFPVESADGTLLPCFVAVANIESREPHQVVAGNERVIRPRLADAAFFWDQDRKTPLSARIEALDTVTFEARLGSLGDRARRIRALAVRIATSLGRPPAPLERAALL</sequence>
<dbReference type="InterPro" id="IPR006194">
    <property type="entry name" value="Gly-tRNA-synth_heterodimer"/>
</dbReference>
<protein>
    <recommendedName>
        <fullName evidence="2">glycine--tRNA ligase</fullName>
        <ecNumber evidence="2">6.1.1.14</ecNumber>
    </recommendedName>
</protein>
<comment type="catalytic activity">
    <reaction evidence="8">
        <text>tRNA(Gly) + glycine + ATP = glycyl-tRNA(Gly) + AMP + diphosphate</text>
        <dbReference type="Rhea" id="RHEA:16013"/>
        <dbReference type="Rhea" id="RHEA-COMP:9664"/>
        <dbReference type="Rhea" id="RHEA-COMP:9683"/>
        <dbReference type="ChEBI" id="CHEBI:30616"/>
        <dbReference type="ChEBI" id="CHEBI:33019"/>
        <dbReference type="ChEBI" id="CHEBI:57305"/>
        <dbReference type="ChEBI" id="CHEBI:78442"/>
        <dbReference type="ChEBI" id="CHEBI:78522"/>
        <dbReference type="ChEBI" id="CHEBI:456215"/>
        <dbReference type="EC" id="6.1.1.14"/>
    </reaction>
</comment>
<dbReference type="PANTHER" id="PTHR30075:SF2">
    <property type="entry name" value="GLYCINE--TRNA LIGASE, CHLOROPLASTIC_MITOCHONDRIAL 2"/>
    <property type="match status" value="1"/>
</dbReference>
<accession>T1BGJ4</accession>
<evidence type="ECO:0000256" key="7">
    <source>
        <dbReference type="ARBA" id="ARBA00023146"/>
    </source>
</evidence>
<keyword evidence="4" id="KW-0547">Nucleotide-binding</keyword>
<evidence type="ECO:0000313" key="9">
    <source>
        <dbReference type="EMBL" id="EQD52244.1"/>
    </source>
</evidence>
<gene>
    <name evidence="9" type="ORF">B2A_06619</name>
</gene>
<dbReference type="GO" id="GO:0005524">
    <property type="term" value="F:ATP binding"/>
    <property type="evidence" value="ECO:0007669"/>
    <property type="project" value="UniProtKB-KW"/>
</dbReference>
<organism evidence="9">
    <name type="scientific">mine drainage metagenome</name>
    <dbReference type="NCBI Taxonomy" id="410659"/>
    <lineage>
        <taxon>unclassified sequences</taxon>
        <taxon>metagenomes</taxon>
        <taxon>ecological metagenomes</taxon>
    </lineage>
</organism>
<dbReference type="PRINTS" id="PR01045">
    <property type="entry name" value="TRNASYNTHGB"/>
</dbReference>
<dbReference type="GO" id="GO:0006426">
    <property type="term" value="P:glycyl-tRNA aminoacylation"/>
    <property type="evidence" value="ECO:0007669"/>
    <property type="project" value="InterPro"/>
</dbReference>
<dbReference type="GO" id="GO:0004820">
    <property type="term" value="F:glycine-tRNA ligase activity"/>
    <property type="evidence" value="ECO:0007669"/>
    <property type="project" value="UniProtKB-EC"/>
</dbReference>
<dbReference type="PANTHER" id="PTHR30075">
    <property type="entry name" value="GLYCYL-TRNA SYNTHETASE"/>
    <property type="match status" value="1"/>
</dbReference>
<feature type="non-terminal residue" evidence="9">
    <location>
        <position position="165"/>
    </location>
</feature>
<dbReference type="EC" id="6.1.1.14" evidence="2"/>
<keyword evidence="3" id="KW-0436">Ligase</keyword>
<comment type="caution">
    <text evidence="9">The sequence shown here is derived from an EMBL/GenBank/DDBJ whole genome shotgun (WGS) entry which is preliminary data.</text>
</comment>
<evidence type="ECO:0000256" key="1">
    <source>
        <dbReference type="ARBA" id="ARBA00008226"/>
    </source>
</evidence>
<proteinExistence type="inferred from homology"/>
<keyword evidence="5" id="KW-0067">ATP-binding</keyword>
<dbReference type="AlphaFoldDB" id="T1BGJ4"/>
<dbReference type="Pfam" id="PF02092">
    <property type="entry name" value="tRNA_synt_2f"/>
    <property type="match status" value="1"/>
</dbReference>
<dbReference type="EMBL" id="AUZZ01004699">
    <property type="protein sequence ID" value="EQD52244.1"/>
    <property type="molecule type" value="Genomic_DNA"/>
</dbReference>
<evidence type="ECO:0000256" key="3">
    <source>
        <dbReference type="ARBA" id="ARBA00022598"/>
    </source>
</evidence>
<evidence type="ECO:0000256" key="4">
    <source>
        <dbReference type="ARBA" id="ARBA00022741"/>
    </source>
</evidence>
<reference evidence="9" key="2">
    <citation type="journal article" date="2014" name="ISME J.">
        <title>Microbial stratification in low pH oxic and suboxic macroscopic growths along an acid mine drainage.</title>
        <authorList>
            <person name="Mendez-Garcia C."/>
            <person name="Mesa V."/>
            <person name="Sprenger R.R."/>
            <person name="Richter M."/>
            <person name="Diez M.S."/>
            <person name="Solano J."/>
            <person name="Bargiela R."/>
            <person name="Golyshina O.V."/>
            <person name="Manteca A."/>
            <person name="Ramos J.L."/>
            <person name="Gallego J.R."/>
            <person name="Llorente I."/>
            <person name="Martins Dos Santos V.A."/>
            <person name="Jensen O.N."/>
            <person name="Pelaez A.I."/>
            <person name="Sanchez J."/>
            <person name="Ferrer M."/>
        </authorList>
    </citation>
    <scope>NUCLEOTIDE SEQUENCE</scope>
</reference>
<evidence type="ECO:0000256" key="5">
    <source>
        <dbReference type="ARBA" id="ARBA00022840"/>
    </source>
</evidence>
<dbReference type="GO" id="GO:0005829">
    <property type="term" value="C:cytosol"/>
    <property type="evidence" value="ECO:0007669"/>
    <property type="project" value="TreeGrafter"/>
</dbReference>